<dbReference type="AlphaFoldDB" id="V4B247"/>
<keyword evidence="19" id="KW-1185">Reference proteome</keyword>
<evidence type="ECO:0000256" key="8">
    <source>
        <dbReference type="ARBA" id="ARBA00022618"/>
    </source>
</evidence>
<evidence type="ECO:0000256" key="11">
    <source>
        <dbReference type="ARBA" id="ARBA00022786"/>
    </source>
</evidence>
<sequence>MSDLFTFNTYGRQPLKEQVTPHKLSLLVLIHKYQLLRGKIPDEDIEDVVYFTEKEQRDFMLTLLELLQGSDIELKELRMKLQGIIKPALFDAFFEKLKEIHDDGLPTVREFFNSIINLVFSDSNETIEAVISKNSVVGFFIRRMLLAYNKLSFSQVIRFLEKNKYYYELYFPNIEPETDLGKSLTDSVMSLSGAGAPLTKSCLAQTFEGLQISDSGVGGFYSQKQAEYFIAQQALLLHQNENKALSPSKLQEKILDILKSNKDLAEAHFLSYLNSLRVKEYCTAVHNLYHYYDRNSKLTGTESTSTSKDKEELTRRYAALNLAALHFRFGHHGEAMASLIEAIHIAQEANDNICLQHALSWLQRFGEQGVAAMSHLIEKSIAKSEDLALPYLTSLGVQVLARHNAFVFNKPANVFQYLQYSDSLNCENFLSGMVHISYTQKASLWHIFGKSELSTMCSLLVLSLDNLESGISHNTELSCIALCNLAQKHAERGQYQIATDLLNHAKLRFPVNSQYSHHWMNYEQQITFDKMLYNRKFNLAEQAVVNLRVVDEQEAKLRNALLLCERGETTSAYKQLNDLLEACNNQTIDGQDLHFQCRVLMAMSQLCMNTGNHTTGLNHILDCITKAKSHHMSYFVAIASIQLAFIQKYMLTILTHGSLYDQARTLYCYCRCRVANINNKIEDQRNSVLLSGISMMDTVIDLFKRVEAQQRVKDCIYYQARLYNDIGNLAERNKCAFQFKQLDQQYPTLSRMTINAF</sequence>
<reference evidence="18 19" key="1">
    <citation type="journal article" date="2013" name="Nature">
        <title>Insights into bilaterian evolution from three spiralian genomes.</title>
        <authorList>
            <person name="Simakov O."/>
            <person name="Marletaz F."/>
            <person name="Cho S.J."/>
            <person name="Edsinger-Gonzales E."/>
            <person name="Havlak P."/>
            <person name="Hellsten U."/>
            <person name="Kuo D.H."/>
            <person name="Larsson T."/>
            <person name="Lv J."/>
            <person name="Arendt D."/>
            <person name="Savage R."/>
            <person name="Osoegawa K."/>
            <person name="de Jong P."/>
            <person name="Grimwood J."/>
            <person name="Chapman J.A."/>
            <person name="Shapiro H."/>
            <person name="Aerts A."/>
            <person name="Otillar R.P."/>
            <person name="Terry A.Y."/>
            <person name="Boore J.L."/>
            <person name="Grigoriev I.V."/>
            <person name="Lindberg D.R."/>
            <person name="Seaver E.C."/>
            <person name="Weisblat D.A."/>
            <person name="Putnam N.H."/>
            <person name="Rokhsar D.S."/>
        </authorList>
    </citation>
    <scope>NUCLEOTIDE SEQUENCE [LARGE SCALE GENOMIC DNA]</scope>
</reference>
<dbReference type="InterPro" id="IPR026000">
    <property type="entry name" value="Apc5_dom"/>
</dbReference>
<dbReference type="Proteomes" id="UP000030746">
    <property type="component" value="Unassembled WGS sequence"/>
</dbReference>
<keyword evidence="6" id="KW-0963">Cytoplasm</keyword>
<dbReference type="InterPro" id="IPR037679">
    <property type="entry name" value="Apc5"/>
</dbReference>
<keyword evidence="7" id="KW-0597">Phosphoprotein</keyword>
<keyword evidence="9" id="KW-0677">Repeat</keyword>
<evidence type="ECO:0000256" key="10">
    <source>
        <dbReference type="ARBA" id="ARBA00022776"/>
    </source>
</evidence>
<keyword evidence="12" id="KW-0802">TPR repeat</keyword>
<evidence type="ECO:0000313" key="19">
    <source>
        <dbReference type="Proteomes" id="UP000030746"/>
    </source>
</evidence>
<dbReference type="STRING" id="225164.V4B247"/>
<dbReference type="GeneID" id="20250682"/>
<dbReference type="EMBL" id="KB200406">
    <property type="protein sequence ID" value="ESP01711.1"/>
    <property type="molecule type" value="Genomic_DNA"/>
</dbReference>
<dbReference type="PANTHER" id="PTHR12830">
    <property type="entry name" value="ANAPHASE-PROMOTING COMPLEX SUBUNIT 5"/>
    <property type="match status" value="1"/>
</dbReference>
<dbReference type="OrthoDB" id="2504561at2759"/>
<dbReference type="GO" id="GO:0005680">
    <property type="term" value="C:anaphase-promoting complex"/>
    <property type="evidence" value="ECO:0007669"/>
    <property type="project" value="InterPro"/>
</dbReference>
<evidence type="ECO:0000256" key="12">
    <source>
        <dbReference type="ARBA" id="ARBA00022803"/>
    </source>
</evidence>
<evidence type="ECO:0000256" key="14">
    <source>
        <dbReference type="ARBA" id="ARBA00023242"/>
    </source>
</evidence>
<evidence type="ECO:0000259" key="16">
    <source>
        <dbReference type="Pfam" id="PF12862"/>
    </source>
</evidence>
<comment type="subcellular location">
    <subcellularLocation>
        <location evidence="2">Cytoplasm</location>
        <location evidence="2">Cytoskeleton</location>
        <location evidence="2">Spindle</location>
    </subcellularLocation>
    <subcellularLocation>
        <location evidence="1">Nucleus</location>
    </subcellularLocation>
</comment>
<accession>V4B247</accession>
<name>V4B247_LOTGI</name>
<dbReference type="RefSeq" id="XP_009047601.1">
    <property type="nucleotide sequence ID" value="XM_009049353.1"/>
</dbReference>
<evidence type="ECO:0000256" key="9">
    <source>
        <dbReference type="ARBA" id="ARBA00022737"/>
    </source>
</evidence>
<evidence type="ECO:0000256" key="2">
    <source>
        <dbReference type="ARBA" id="ARBA00004186"/>
    </source>
</evidence>
<dbReference type="Pfam" id="PF12862">
    <property type="entry name" value="ANAPC5"/>
    <property type="match status" value="1"/>
</dbReference>
<protein>
    <recommendedName>
        <fullName evidence="5">Anaphase-promoting complex subunit 5</fullName>
    </recommendedName>
</protein>
<dbReference type="GO" id="GO:0031145">
    <property type="term" value="P:anaphase-promoting complex-dependent catabolic process"/>
    <property type="evidence" value="ECO:0007669"/>
    <property type="project" value="TreeGrafter"/>
</dbReference>
<feature type="domain" description="Anaphase-promoting complex subunit 5 N-terminal" evidence="17">
    <location>
        <begin position="19"/>
        <end position="167"/>
    </location>
</feature>
<proteinExistence type="inferred from homology"/>
<keyword evidence="8" id="KW-0132">Cell division</keyword>
<evidence type="ECO:0000256" key="7">
    <source>
        <dbReference type="ARBA" id="ARBA00022553"/>
    </source>
</evidence>
<comment type="pathway">
    <text evidence="3">Protein modification; protein ubiquitination.</text>
</comment>
<dbReference type="GO" id="GO:0070979">
    <property type="term" value="P:protein K11-linked ubiquitination"/>
    <property type="evidence" value="ECO:0007669"/>
    <property type="project" value="TreeGrafter"/>
</dbReference>
<evidence type="ECO:0000256" key="6">
    <source>
        <dbReference type="ARBA" id="ARBA00022490"/>
    </source>
</evidence>
<keyword evidence="11" id="KW-0833">Ubl conjugation pathway</keyword>
<dbReference type="KEGG" id="lgi:LOTGIDRAFT_238189"/>
<dbReference type="PANTHER" id="PTHR12830:SF9">
    <property type="entry name" value="ANAPHASE-PROMOTING COMPLEX SUBUNIT 5"/>
    <property type="match status" value="1"/>
</dbReference>
<dbReference type="CDD" id="cd16270">
    <property type="entry name" value="Apc5_N"/>
    <property type="match status" value="1"/>
</dbReference>
<keyword evidence="10" id="KW-0498">Mitosis</keyword>
<dbReference type="Pfam" id="PF21371">
    <property type="entry name" value="Apc5_N"/>
    <property type="match status" value="1"/>
</dbReference>
<evidence type="ECO:0000256" key="5">
    <source>
        <dbReference type="ARBA" id="ARBA00016066"/>
    </source>
</evidence>
<dbReference type="CTD" id="20250682"/>
<gene>
    <name evidence="18" type="ORF">LOTGIDRAFT_238189</name>
</gene>
<organism evidence="18 19">
    <name type="scientific">Lottia gigantea</name>
    <name type="common">Giant owl limpet</name>
    <dbReference type="NCBI Taxonomy" id="225164"/>
    <lineage>
        <taxon>Eukaryota</taxon>
        <taxon>Metazoa</taxon>
        <taxon>Spiralia</taxon>
        <taxon>Lophotrochozoa</taxon>
        <taxon>Mollusca</taxon>
        <taxon>Gastropoda</taxon>
        <taxon>Patellogastropoda</taxon>
        <taxon>Lottioidea</taxon>
        <taxon>Lottiidae</taxon>
        <taxon>Lottia</taxon>
    </lineage>
</organism>
<evidence type="ECO:0000256" key="4">
    <source>
        <dbReference type="ARBA" id="ARBA00007450"/>
    </source>
</evidence>
<dbReference type="OMA" id="DANMGMA"/>
<evidence type="ECO:0000313" key="18">
    <source>
        <dbReference type="EMBL" id="ESP01711.1"/>
    </source>
</evidence>
<feature type="domain" description="Anaphase-promoting complex subunit 5" evidence="16">
    <location>
        <begin position="268"/>
        <end position="367"/>
    </location>
</feature>
<comment type="similarity">
    <text evidence="4">Belongs to the APC5 family.</text>
</comment>
<dbReference type="InterPro" id="IPR048968">
    <property type="entry name" value="Apc5_N"/>
</dbReference>
<evidence type="ECO:0000256" key="13">
    <source>
        <dbReference type="ARBA" id="ARBA00023212"/>
    </source>
</evidence>
<dbReference type="GO" id="GO:0045842">
    <property type="term" value="P:positive regulation of mitotic metaphase/anaphase transition"/>
    <property type="evidence" value="ECO:0007669"/>
    <property type="project" value="TreeGrafter"/>
</dbReference>
<evidence type="ECO:0000256" key="1">
    <source>
        <dbReference type="ARBA" id="ARBA00004123"/>
    </source>
</evidence>
<dbReference type="HOGENOM" id="CLU_020635_0_0_1"/>
<evidence type="ECO:0000256" key="3">
    <source>
        <dbReference type="ARBA" id="ARBA00004906"/>
    </source>
</evidence>
<dbReference type="GO" id="GO:0005819">
    <property type="term" value="C:spindle"/>
    <property type="evidence" value="ECO:0007669"/>
    <property type="project" value="UniProtKB-SubCell"/>
</dbReference>
<dbReference type="GO" id="GO:0051301">
    <property type="term" value="P:cell division"/>
    <property type="evidence" value="ECO:0007669"/>
    <property type="project" value="UniProtKB-KW"/>
</dbReference>
<keyword evidence="15" id="KW-0131">Cell cycle</keyword>
<keyword evidence="13" id="KW-0206">Cytoskeleton</keyword>
<evidence type="ECO:0000256" key="15">
    <source>
        <dbReference type="ARBA" id="ARBA00023306"/>
    </source>
</evidence>
<keyword evidence="14" id="KW-0539">Nucleus</keyword>
<evidence type="ECO:0000259" key="17">
    <source>
        <dbReference type="Pfam" id="PF21371"/>
    </source>
</evidence>